<dbReference type="KEGG" id="mgr:MGG_16768"/>
<dbReference type="Proteomes" id="UP000009058">
    <property type="component" value="Chromosome 3"/>
</dbReference>
<dbReference type="AlphaFoldDB" id="G4MZZ0"/>
<gene>
    <name evidence="1" type="ORF">MGG_16768</name>
</gene>
<dbReference type="GeneID" id="12984268"/>
<keyword evidence="2" id="KW-1185">Reference proteome</keyword>
<dbReference type="EMBL" id="CM001233">
    <property type="protein sequence ID" value="EHA52228.1"/>
    <property type="molecule type" value="Genomic_DNA"/>
</dbReference>
<protein>
    <submittedName>
        <fullName evidence="1">Uncharacterized protein</fullName>
    </submittedName>
</protein>
<evidence type="ECO:0000313" key="1">
    <source>
        <dbReference type="EMBL" id="EHA52228.1"/>
    </source>
</evidence>
<name>G4MZZ0_PYRO7</name>
<dbReference type="VEuPathDB" id="FungiDB:MGG_16768"/>
<accession>G4MZZ0</accession>
<dbReference type="InParanoid" id="G4MZZ0"/>
<sequence length="59" mass="6764">MVVTRTSRSRRSWLLWEGVMYMREIVQGGNVFGIHVRPSRCVIPHKPAAFIDPSRLVIG</sequence>
<proteinExistence type="predicted"/>
<reference evidence="1 2" key="1">
    <citation type="journal article" date="2005" name="Nature">
        <title>The genome sequence of the rice blast fungus Magnaporthe grisea.</title>
        <authorList>
            <person name="Dean R.A."/>
            <person name="Talbot N.J."/>
            <person name="Ebbole D.J."/>
            <person name="Farman M.L."/>
            <person name="Mitchell T.K."/>
            <person name="Orbach M.J."/>
            <person name="Thon M."/>
            <person name="Kulkarni R."/>
            <person name="Xu J.R."/>
            <person name="Pan H."/>
            <person name="Read N.D."/>
            <person name="Lee Y.H."/>
            <person name="Carbone I."/>
            <person name="Brown D."/>
            <person name="Oh Y.Y."/>
            <person name="Donofrio N."/>
            <person name="Jeong J.S."/>
            <person name="Soanes D.M."/>
            <person name="Djonovic S."/>
            <person name="Kolomiets E."/>
            <person name="Rehmeyer C."/>
            <person name="Li W."/>
            <person name="Harding M."/>
            <person name="Kim S."/>
            <person name="Lebrun M.H."/>
            <person name="Bohnert H."/>
            <person name="Coughlan S."/>
            <person name="Butler J."/>
            <person name="Calvo S."/>
            <person name="Ma L.J."/>
            <person name="Nicol R."/>
            <person name="Purcell S."/>
            <person name="Nusbaum C."/>
            <person name="Galagan J.E."/>
            <person name="Birren B.W."/>
        </authorList>
    </citation>
    <scope>NUCLEOTIDE SEQUENCE [LARGE SCALE GENOMIC DNA]</scope>
    <source>
        <strain evidence="2">70-15 / ATCC MYA-4617 / FGSC 8958</strain>
    </source>
</reference>
<organism evidence="1 2">
    <name type="scientific">Pyricularia oryzae (strain 70-15 / ATCC MYA-4617 / FGSC 8958)</name>
    <name type="common">Rice blast fungus</name>
    <name type="synonym">Magnaporthe oryzae</name>
    <dbReference type="NCBI Taxonomy" id="242507"/>
    <lineage>
        <taxon>Eukaryota</taxon>
        <taxon>Fungi</taxon>
        <taxon>Dikarya</taxon>
        <taxon>Ascomycota</taxon>
        <taxon>Pezizomycotina</taxon>
        <taxon>Sordariomycetes</taxon>
        <taxon>Sordariomycetidae</taxon>
        <taxon>Magnaporthales</taxon>
        <taxon>Pyriculariaceae</taxon>
        <taxon>Pyricularia</taxon>
    </lineage>
</organism>
<reference key="2">
    <citation type="submission" date="2011-05" db="EMBL/GenBank/DDBJ databases">
        <title>The Genome Sequence of Magnaporthe oryzae 70-15.</title>
        <authorList>
            <consortium name="The Broad Institute Genome Sequencing Platform"/>
            <person name="Ma L.-J."/>
            <person name="Dead R."/>
            <person name="Young S.K."/>
            <person name="Zeng Q."/>
            <person name="Gargeya S."/>
            <person name="Fitzgerald M."/>
            <person name="Haas B."/>
            <person name="Abouelleil A."/>
            <person name="Alvarado L."/>
            <person name="Arachchi H.M."/>
            <person name="Berlin A."/>
            <person name="Brown A."/>
            <person name="Chapman S.B."/>
            <person name="Chen Z."/>
            <person name="Dunbar C."/>
            <person name="Freedman E."/>
            <person name="Gearin G."/>
            <person name="Gellesch M."/>
            <person name="Goldberg J."/>
            <person name="Griggs A."/>
            <person name="Gujja S."/>
            <person name="Heiman D."/>
            <person name="Howarth C."/>
            <person name="Larson L."/>
            <person name="Lui A."/>
            <person name="MacDonald P.J.P."/>
            <person name="Mehta T."/>
            <person name="Montmayeur A."/>
            <person name="Murphy C."/>
            <person name="Neiman D."/>
            <person name="Pearson M."/>
            <person name="Priest M."/>
            <person name="Roberts A."/>
            <person name="Saif S."/>
            <person name="Shea T."/>
            <person name="Shenoy N."/>
            <person name="Sisk P."/>
            <person name="Stolte C."/>
            <person name="Sykes S."/>
            <person name="Yandava C."/>
            <person name="Wortman J."/>
            <person name="Nusbaum C."/>
            <person name="Birren B."/>
        </authorList>
    </citation>
    <scope>NUCLEOTIDE SEQUENCE</scope>
    <source>
        <strain>70-15</strain>
    </source>
</reference>
<evidence type="ECO:0000313" key="2">
    <source>
        <dbReference type="Proteomes" id="UP000009058"/>
    </source>
</evidence>
<dbReference type="HOGENOM" id="CLU_2961266_0_0_1"/>
<dbReference type="RefSeq" id="XP_003712035.1">
    <property type="nucleotide sequence ID" value="XM_003711987.1"/>
</dbReference>